<dbReference type="KEGG" id="egu:105051394"/>
<dbReference type="Proteomes" id="UP000504607">
    <property type="component" value="Chromosome 1"/>
</dbReference>
<evidence type="ECO:0000256" key="4">
    <source>
        <dbReference type="ARBA" id="ARBA00022989"/>
    </source>
</evidence>
<feature type="transmembrane region" description="Helical" evidence="6">
    <location>
        <begin position="116"/>
        <end position="133"/>
    </location>
</feature>
<reference evidence="9" key="1">
    <citation type="submission" date="2025-08" db="UniProtKB">
        <authorList>
            <consortium name="RefSeq"/>
        </authorList>
    </citation>
    <scope>IDENTIFICATION</scope>
</reference>
<gene>
    <name evidence="9" type="primary">LOC105051394</name>
</gene>
<protein>
    <recommendedName>
        <fullName evidence="6">Protein DETOXIFICATION</fullName>
    </recommendedName>
    <alternativeName>
        <fullName evidence="6">Multidrug and toxic compound extrusion protein</fullName>
    </alternativeName>
</protein>
<dbReference type="Pfam" id="PF01554">
    <property type="entry name" value="MatE"/>
    <property type="match status" value="2"/>
</dbReference>
<keyword evidence="4 6" id="KW-1133">Transmembrane helix</keyword>
<evidence type="ECO:0000256" key="1">
    <source>
        <dbReference type="ARBA" id="ARBA00004141"/>
    </source>
</evidence>
<sequence length="523" mass="56518">MTSAASQKKLSTPLLGPSEDDHPLPPSSPSMDGDIDDPHGSRGRLESILTDPSFPRARRLQLATIVEMKLLVHLAAPTVIVYMLNYVMSMSTQIFSGHLGNLELAAASLGNTGIQVFAYGLMLGMGSAVETLCGQAYGAHKYGMLGIYLQRSTILLMATGVPLAVIYVFSRPILLLLGQSSEIATAASVFVYGLIPQIFAYAANFPIQKFLQAQSIVAPSAYISTTMLAVHLLLSWLVVYKLGLGLLGASLMLSLSWWIMVIAQFVYIVTSQKCRFTWTGFSWQAFSGLSEFLKLSTASAVMLCLETWYYQILVLIAGLLDNPQLALDALSVCMTISGFVFMISVGFNAAASVRVSNELGAGNPKSAAFSVVVVTSLSFTIAVIIAVVILCIRDYLSYIFTEGETVAHAVSELTPLLAITLILNGIQPVLSGVAVGCGWQAFVAYVNVACYYIVGVPLGALLGFKFNLGAKGIWSGMIGGTLMQTLILIWVTFRTDWNKEVNEAIKRLNKWEDKKKPLLADQE</sequence>
<feature type="transmembrane region" description="Helical" evidence="6">
    <location>
        <begin position="413"/>
        <end position="436"/>
    </location>
</feature>
<feature type="compositionally biased region" description="Polar residues" evidence="7">
    <location>
        <begin position="1"/>
        <end position="10"/>
    </location>
</feature>
<keyword evidence="3 6" id="KW-0812">Transmembrane</keyword>
<comment type="similarity">
    <text evidence="2 6">Belongs to the multi antimicrobial extrusion (MATE) (TC 2.A.66.1) family.</text>
</comment>
<comment type="subcellular location">
    <subcellularLocation>
        <location evidence="1">Membrane</location>
        <topology evidence="1">Multi-pass membrane protein</topology>
    </subcellularLocation>
</comment>
<dbReference type="GO" id="GO:1990961">
    <property type="term" value="P:xenobiotic detoxification by transmembrane export across the plasma membrane"/>
    <property type="evidence" value="ECO:0007669"/>
    <property type="project" value="InterPro"/>
</dbReference>
<dbReference type="GO" id="GO:0015297">
    <property type="term" value="F:antiporter activity"/>
    <property type="evidence" value="ECO:0007669"/>
    <property type="project" value="InterPro"/>
</dbReference>
<proteinExistence type="inferred from homology"/>
<dbReference type="GO" id="GO:0042910">
    <property type="term" value="F:xenobiotic transmembrane transporter activity"/>
    <property type="evidence" value="ECO:0007669"/>
    <property type="project" value="InterPro"/>
</dbReference>
<feature type="transmembrane region" description="Helical" evidence="6">
    <location>
        <begin position="299"/>
        <end position="320"/>
    </location>
</feature>
<dbReference type="InterPro" id="IPR002528">
    <property type="entry name" value="MATE_fam"/>
</dbReference>
<feature type="transmembrane region" description="Helical" evidence="6">
    <location>
        <begin position="70"/>
        <end position="96"/>
    </location>
</feature>
<keyword evidence="8" id="KW-1185">Reference proteome</keyword>
<dbReference type="PANTHER" id="PTHR11206">
    <property type="entry name" value="MULTIDRUG RESISTANCE PROTEIN"/>
    <property type="match status" value="1"/>
</dbReference>
<dbReference type="AlphaFoldDB" id="A0A6I9RP38"/>
<dbReference type="InterPro" id="IPR045069">
    <property type="entry name" value="MATE_euk"/>
</dbReference>
<feature type="transmembrane region" description="Helical" evidence="6">
    <location>
        <begin position="216"/>
        <end position="238"/>
    </location>
</feature>
<accession>A0A6I9RP38</accession>
<dbReference type="FunCoup" id="A0A6I9RP38">
    <property type="interactions" value="1176"/>
</dbReference>
<dbReference type="CDD" id="cd13132">
    <property type="entry name" value="MATE_eukaryotic"/>
    <property type="match status" value="1"/>
</dbReference>
<dbReference type="NCBIfam" id="TIGR00797">
    <property type="entry name" value="matE"/>
    <property type="match status" value="1"/>
</dbReference>
<dbReference type="RefSeq" id="XP_010930135.1">
    <property type="nucleotide sequence ID" value="XM_010931833.2"/>
</dbReference>
<dbReference type="OrthoDB" id="2126698at2759"/>
<evidence type="ECO:0000256" key="2">
    <source>
        <dbReference type="ARBA" id="ARBA00010199"/>
    </source>
</evidence>
<evidence type="ECO:0000313" key="9">
    <source>
        <dbReference type="RefSeq" id="XP_010930135.1"/>
    </source>
</evidence>
<evidence type="ECO:0000256" key="3">
    <source>
        <dbReference type="ARBA" id="ARBA00022692"/>
    </source>
</evidence>
<dbReference type="InParanoid" id="A0A6I9RP38"/>
<organism evidence="8 9">
    <name type="scientific">Elaeis guineensis var. tenera</name>
    <name type="common">Oil palm</name>
    <dbReference type="NCBI Taxonomy" id="51953"/>
    <lineage>
        <taxon>Eukaryota</taxon>
        <taxon>Viridiplantae</taxon>
        <taxon>Streptophyta</taxon>
        <taxon>Embryophyta</taxon>
        <taxon>Tracheophyta</taxon>
        <taxon>Spermatophyta</taxon>
        <taxon>Magnoliopsida</taxon>
        <taxon>Liliopsida</taxon>
        <taxon>Arecaceae</taxon>
        <taxon>Arecoideae</taxon>
        <taxon>Cocoseae</taxon>
        <taxon>Elaeidinae</taxon>
        <taxon>Elaeis</taxon>
    </lineage>
</organism>
<keyword evidence="5 6" id="KW-0472">Membrane</keyword>
<dbReference type="GeneID" id="105051394"/>
<dbReference type="GO" id="GO:0016020">
    <property type="term" value="C:membrane"/>
    <property type="evidence" value="ECO:0007669"/>
    <property type="project" value="UniProtKB-SubCell"/>
</dbReference>
<feature type="compositionally biased region" description="Basic and acidic residues" evidence="7">
    <location>
        <begin position="36"/>
        <end position="45"/>
    </location>
</feature>
<feature type="region of interest" description="Disordered" evidence="7">
    <location>
        <begin position="1"/>
        <end position="48"/>
    </location>
</feature>
<evidence type="ECO:0000313" key="8">
    <source>
        <dbReference type="Proteomes" id="UP000504607"/>
    </source>
</evidence>
<name>A0A6I9RP38_ELAGV</name>
<feature type="transmembrane region" description="Helical" evidence="6">
    <location>
        <begin position="474"/>
        <end position="493"/>
    </location>
</feature>
<evidence type="ECO:0000256" key="6">
    <source>
        <dbReference type="RuleBase" id="RU004914"/>
    </source>
</evidence>
<feature type="transmembrane region" description="Helical" evidence="6">
    <location>
        <begin position="154"/>
        <end position="177"/>
    </location>
</feature>
<evidence type="ECO:0000256" key="7">
    <source>
        <dbReference type="SAM" id="MobiDB-lite"/>
    </source>
</evidence>
<feature type="transmembrane region" description="Helical" evidence="6">
    <location>
        <begin position="327"/>
        <end position="347"/>
    </location>
</feature>
<feature type="transmembrane region" description="Helical" evidence="6">
    <location>
        <begin position="442"/>
        <end position="462"/>
    </location>
</feature>
<evidence type="ECO:0000256" key="5">
    <source>
        <dbReference type="ARBA" id="ARBA00023136"/>
    </source>
</evidence>
<feature type="transmembrane region" description="Helical" evidence="6">
    <location>
        <begin position="244"/>
        <end position="269"/>
    </location>
</feature>
<feature type="transmembrane region" description="Helical" evidence="6">
    <location>
        <begin position="367"/>
        <end position="392"/>
    </location>
</feature>
<feature type="transmembrane region" description="Helical" evidence="6">
    <location>
        <begin position="183"/>
        <end position="204"/>
    </location>
</feature>